<dbReference type="SMART" id="SM00066">
    <property type="entry name" value="GAL4"/>
    <property type="match status" value="1"/>
</dbReference>
<dbReference type="AlphaFoldDB" id="A0A2V5HAM8"/>
<comment type="subcellular location">
    <subcellularLocation>
        <location evidence="1">Nucleus</location>
    </subcellularLocation>
</comment>
<dbReference type="GO" id="GO:0000976">
    <property type="term" value="F:transcription cis-regulatory region binding"/>
    <property type="evidence" value="ECO:0007669"/>
    <property type="project" value="TreeGrafter"/>
</dbReference>
<accession>A0A2V5HAM8</accession>
<dbReference type="PROSITE" id="PS00463">
    <property type="entry name" value="ZN2_CY6_FUNGAL_1"/>
    <property type="match status" value="1"/>
</dbReference>
<dbReference type="PANTHER" id="PTHR37534">
    <property type="entry name" value="TRANSCRIPTIONAL ACTIVATOR PROTEIN UGA3"/>
    <property type="match status" value="1"/>
</dbReference>
<protein>
    <recommendedName>
        <fullName evidence="7">Zn(2)-C6 fungal-type domain-containing protein</fullName>
    </recommendedName>
</protein>
<dbReference type="GO" id="GO:0000981">
    <property type="term" value="F:DNA-binding transcription factor activity, RNA polymerase II-specific"/>
    <property type="evidence" value="ECO:0007669"/>
    <property type="project" value="InterPro"/>
</dbReference>
<sequence>MSTPRQRSHHGCWTCKARRRKCDRTRPNCQSCIQRGLQCEGYEVRLRWGAGIASRGRYTGAEEPIETSVPPRRKGRRRDLSRERRRAQQEDAYITDMGKTRVTASSPCSNSAAYDASTNFSSDLSPLTSPEIRQRSEEDEVLFQKFLTSGVNTLHSTTVDDPASLLGAQLPTLAQQSDALYFICLALQVSISDDIGPRFFEYYDAALNHFRSELAHSASYLPDGTLAAGLLLCSVGVLRGTPWTMHLRGMYTIIQLQGFQTLQSENSTFRTHLFEVMGVMDLPTFTIGRRNPSLGFWRNHCRKRKDPSAINPELGHDVEVVSGLPRSLLDIFSCIGTREANEEEFWNWPGAQGTLLQCQLWEAYRSAGILAVRHHRLHRFDDMTISQPDNSHERGLRIRALPTTEVLVLRIFSNLDAIFRAAKEPEGTSTLLLNAVFYPLAVASLESHSMNARPFLKALIKGWGDNLHDPPGNERLLQILSEILEEWWISDPEQTSIHELAYVRGLEIALY</sequence>
<dbReference type="STRING" id="1450538.A0A2V5HAM8"/>
<dbReference type="EMBL" id="KZ825117">
    <property type="protein sequence ID" value="PYI21439.1"/>
    <property type="molecule type" value="Genomic_DNA"/>
</dbReference>
<evidence type="ECO:0000313" key="8">
    <source>
        <dbReference type="EMBL" id="PYI21439.1"/>
    </source>
</evidence>
<keyword evidence="9" id="KW-1185">Reference proteome</keyword>
<dbReference type="CDD" id="cd00067">
    <property type="entry name" value="GAL4"/>
    <property type="match status" value="1"/>
</dbReference>
<gene>
    <name evidence="8" type="ORF">BO99DRAFT_77182</name>
</gene>
<reference evidence="8 9" key="1">
    <citation type="submission" date="2018-02" db="EMBL/GenBank/DDBJ databases">
        <title>The genomes of Aspergillus section Nigri reveals drivers in fungal speciation.</title>
        <authorList>
            <consortium name="DOE Joint Genome Institute"/>
            <person name="Vesth T.C."/>
            <person name="Nybo J."/>
            <person name="Theobald S."/>
            <person name="Brandl J."/>
            <person name="Frisvad J.C."/>
            <person name="Nielsen K.F."/>
            <person name="Lyhne E.K."/>
            <person name="Kogle M.E."/>
            <person name="Kuo A."/>
            <person name="Riley R."/>
            <person name="Clum A."/>
            <person name="Nolan M."/>
            <person name="Lipzen A."/>
            <person name="Salamov A."/>
            <person name="Henrissat B."/>
            <person name="Wiebenga A."/>
            <person name="De vries R.P."/>
            <person name="Grigoriev I.V."/>
            <person name="Mortensen U.H."/>
            <person name="Andersen M.R."/>
            <person name="Baker S.E."/>
        </authorList>
    </citation>
    <scope>NUCLEOTIDE SEQUENCE [LARGE SCALE GENOMIC DNA]</scope>
    <source>
        <strain evidence="8 9">CBS 115571</strain>
    </source>
</reference>
<dbReference type="Pfam" id="PF11951">
    <property type="entry name" value="Fungal_trans_2"/>
    <property type="match status" value="1"/>
</dbReference>
<dbReference type="InterPro" id="IPR001138">
    <property type="entry name" value="Zn2Cys6_DnaBD"/>
</dbReference>
<evidence type="ECO:0000256" key="5">
    <source>
        <dbReference type="ARBA" id="ARBA00023242"/>
    </source>
</evidence>
<keyword evidence="3" id="KW-0238">DNA-binding</keyword>
<feature type="domain" description="Zn(2)-C6 fungal-type" evidence="7">
    <location>
        <begin position="11"/>
        <end position="39"/>
    </location>
</feature>
<evidence type="ECO:0000313" key="9">
    <source>
        <dbReference type="Proteomes" id="UP000249829"/>
    </source>
</evidence>
<keyword evidence="2" id="KW-0805">Transcription regulation</keyword>
<evidence type="ECO:0000256" key="4">
    <source>
        <dbReference type="ARBA" id="ARBA00023163"/>
    </source>
</evidence>
<dbReference type="InterPro" id="IPR021858">
    <property type="entry name" value="Fun_TF"/>
</dbReference>
<keyword evidence="5" id="KW-0539">Nucleus</keyword>
<dbReference type="InterPro" id="IPR036864">
    <property type="entry name" value="Zn2-C6_fun-type_DNA-bd_sf"/>
</dbReference>
<organism evidence="8 9">
    <name type="scientific">Aspergillus violaceofuscus (strain CBS 115571)</name>
    <dbReference type="NCBI Taxonomy" id="1450538"/>
    <lineage>
        <taxon>Eukaryota</taxon>
        <taxon>Fungi</taxon>
        <taxon>Dikarya</taxon>
        <taxon>Ascomycota</taxon>
        <taxon>Pezizomycotina</taxon>
        <taxon>Eurotiomycetes</taxon>
        <taxon>Eurotiomycetidae</taxon>
        <taxon>Eurotiales</taxon>
        <taxon>Aspergillaceae</taxon>
        <taxon>Aspergillus</taxon>
    </lineage>
</organism>
<dbReference type="PROSITE" id="PS50048">
    <property type="entry name" value="ZN2_CY6_FUNGAL_2"/>
    <property type="match status" value="1"/>
</dbReference>
<dbReference type="PANTHER" id="PTHR37534:SF44">
    <property type="entry name" value="ZN(II)2CYS6 TRANSCRIPTION FACTOR (EUROFUNG)"/>
    <property type="match status" value="1"/>
</dbReference>
<evidence type="ECO:0000256" key="1">
    <source>
        <dbReference type="ARBA" id="ARBA00004123"/>
    </source>
</evidence>
<dbReference type="Proteomes" id="UP000249829">
    <property type="component" value="Unassembled WGS sequence"/>
</dbReference>
<feature type="region of interest" description="Disordered" evidence="6">
    <location>
        <begin position="61"/>
        <end position="90"/>
    </location>
</feature>
<evidence type="ECO:0000256" key="2">
    <source>
        <dbReference type="ARBA" id="ARBA00023015"/>
    </source>
</evidence>
<dbReference type="Pfam" id="PF00172">
    <property type="entry name" value="Zn_clus"/>
    <property type="match status" value="1"/>
</dbReference>
<keyword evidence="4" id="KW-0804">Transcription</keyword>
<evidence type="ECO:0000256" key="6">
    <source>
        <dbReference type="SAM" id="MobiDB-lite"/>
    </source>
</evidence>
<dbReference type="SUPFAM" id="SSF57701">
    <property type="entry name" value="Zn2/Cys6 DNA-binding domain"/>
    <property type="match status" value="1"/>
</dbReference>
<dbReference type="Gene3D" id="4.10.240.10">
    <property type="entry name" value="Zn(2)-C6 fungal-type DNA-binding domain"/>
    <property type="match status" value="1"/>
</dbReference>
<name>A0A2V5HAM8_ASPV1</name>
<proteinExistence type="predicted"/>
<dbReference type="GO" id="GO:0005634">
    <property type="term" value="C:nucleus"/>
    <property type="evidence" value="ECO:0007669"/>
    <property type="project" value="UniProtKB-SubCell"/>
</dbReference>
<dbReference type="GO" id="GO:0008270">
    <property type="term" value="F:zinc ion binding"/>
    <property type="evidence" value="ECO:0007669"/>
    <property type="project" value="InterPro"/>
</dbReference>
<dbReference type="GO" id="GO:0045944">
    <property type="term" value="P:positive regulation of transcription by RNA polymerase II"/>
    <property type="evidence" value="ECO:0007669"/>
    <property type="project" value="TreeGrafter"/>
</dbReference>
<evidence type="ECO:0000256" key="3">
    <source>
        <dbReference type="ARBA" id="ARBA00023125"/>
    </source>
</evidence>
<feature type="compositionally biased region" description="Basic and acidic residues" evidence="6">
    <location>
        <begin position="78"/>
        <end position="89"/>
    </location>
</feature>
<evidence type="ECO:0000259" key="7">
    <source>
        <dbReference type="PROSITE" id="PS50048"/>
    </source>
</evidence>
<dbReference type="OMA" id="TMHLRGM"/>